<comment type="caution">
    <text evidence="2">The sequence shown here is derived from an EMBL/GenBank/DDBJ whole genome shotgun (WGS) entry which is preliminary data.</text>
</comment>
<dbReference type="EMBL" id="JBHSMS010000015">
    <property type="protein sequence ID" value="MFC5510392.1"/>
    <property type="molecule type" value="Genomic_DNA"/>
</dbReference>
<reference evidence="3" key="1">
    <citation type="journal article" date="2019" name="Int. J. Syst. Evol. Microbiol.">
        <title>The Global Catalogue of Microorganisms (GCM) 10K type strain sequencing project: providing services to taxonomists for standard genome sequencing and annotation.</title>
        <authorList>
            <consortium name="The Broad Institute Genomics Platform"/>
            <consortium name="The Broad Institute Genome Sequencing Center for Infectious Disease"/>
            <person name="Wu L."/>
            <person name="Ma J."/>
        </authorList>
    </citation>
    <scope>NUCLEOTIDE SEQUENCE [LARGE SCALE GENOMIC DNA]</scope>
    <source>
        <strain evidence="3">CCUG 38813</strain>
    </source>
</reference>
<keyword evidence="1" id="KW-0732">Signal</keyword>
<evidence type="ECO:0000256" key="1">
    <source>
        <dbReference type="SAM" id="SignalP"/>
    </source>
</evidence>
<accession>A0ABW0PFS3</accession>
<dbReference type="Proteomes" id="UP001596031">
    <property type="component" value="Unassembled WGS sequence"/>
</dbReference>
<sequence>MKTLVFALAVLCCQALAAPTGFAERARFGSGAAIVEPAAGGEYVHGRQVADSRVRTTPVLVQIPQRQAYVFFSPEEELALLNFRDQQLAARMKERVVASRQRHHRATANFNWPKVVVRAEEICVPELASSEAVDWRDHLVCHREGALQ</sequence>
<evidence type="ECO:0000313" key="2">
    <source>
        <dbReference type="EMBL" id="MFC5510392.1"/>
    </source>
</evidence>
<feature type="chain" id="PRO_5047186020" evidence="1">
    <location>
        <begin position="18"/>
        <end position="148"/>
    </location>
</feature>
<feature type="signal peptide" evidence="1">
    <location>
        <begin position="1"/>
        <end position="17"/>
    </location>
</feature>
<keyword evidence="3" id="KW-1185">Reference proteome</keyword>
<dbReference type="RefSeq" id="WP_379717654.1">
    <property type="nucleotide sequence ID" value="NZ_JBHSMS010000015.1"/>
</dbReference>
<organism evidence="2 3">
    <name type="scientific">Massilia jejuensis</name>
    <dbReference type="NCBI Taxonomy" id="648894"/>
    <lineage>
        <taxon>Bacteria</taxon>
        <taxon>Pseudomonadati</taxon>
        <taxon>Pseudomonadota</taxon>
        <taxon>Betaproteobacteria</taxon>
        <taxon>Burkholderiales</taxon>
        <taxon>Oxalobacteraceae</taxon>
        <taxon>Telluria group</taxon>
        <taxon>Massilia</taxon>
    </lineage>
</organism>
<name>A0ABW0PFS3_9BURK</name>
<evidence type="ECO:0000313" key="3">
    <source>
        <dbReference type="Proteomes" id="UP001596031"/>
    </source>
</evidence>
<protein>
    <submittedName>
        <fullName evidence="2">Uncharacterized protein</fullName>
    </submittedName>
</protein>
<proteinExistence type="predicted"/>
<gene>
    <name evidence="2" type="ORF">ACFPOU_04520</name>
</gene>